<evidence type="ECO:0000313" key="2">
    <source>
        <dbReference type="Proteomes" id="UP000753908"/>
    </source>
</evidence>
<protein>
    <submittedName>
        <fullName evidence="1">Uncharacterized protein</fullName>
    </submittedName>
</protein>
<dbReference type="EMBL" id="JAHHIF010000089">
    <property type="protein sequence ID" value="MBW4549260.1"/>
    <property type="molecule type" value="Genomic_DNA"/>
</dbReference>
<evidence type="ECO:0000313" key="1">
    <source>
        <dbReference type="EMBL" id="MBW4549260.1"/>
    </source>
</evidence>
<gene>
    <name evidence="1" type="ORF">KME25_33365</name>
</gene>
<dbReference type="AlphaFoldDB" id="A0A951PSE2"/>
<dbReference type="Proteomes" id="UP000753908">
    <property type="component" value="Unassembled WGS sequence"/>
</dbReference>
<reference evidence="1" key="2">
    <citation type="journal article" date="2022" name="Microbiol. Resour. Announc.">
        <title>Metagenome Sequencing to Explore Phylogenomics of Terrestrial Cyanobacteria.</title>
        <authorList>
            <person name="Ward R.D."/>
            <person name="Stajich J.E."/>
            <person name="Johansen J.R."/>
            <person name="Huntemann M."/>
            <person name="Clum A."/>
            <person name="Foster B."/>
            <person name="Foster B."/>
            <person name="Roux S."/>
            <person name="Palaniappan K."/>
            <person name="Varghese N."/>
            <person name="Mukherjee S."/>
            <person name="Reddy T.B.K."/>
            <person name="Daum C."/>
            <person name="Copeland A."/>
            <person name="Chen I.A."/>
            <person name="Ivanova N.N."/>
            <person name="Kyrpides N.C."/>
            <person name="Shapiro N."/>
            <person name="Eloe-Fadrosh E.A."/>
            <person name="Pietrasiak N."/>
        </authorList>
    </citation>
    <scope>NUCLEOTIDE SEQUENCE</scope>
    <source>
        <strain evidence="1">CPER-KK1</strain>
    </source>
</reference>
<name>A0A951PSE2_9CYAN</name>
<proteinExistence type="predicted"/>
<comment type="caution">
    <text evidence="1">The sequence shown here is derived from an EMBL/GenBank/DDBJ whole genome shotgun (WGS) entry which is preliminary data.</text>
</comment>
<reference evidence="1" key="1">
    <citation type="submission" date="2021-05" db="EMBL/GenBank/DDBJ databases">
        <authorList>
            <person name="Pietrasiak N."/>
            <person name="Ward R."/>
            <person name="Stajich J.E."/>
            <person name="Kurbessoian T."/>
        </authorList>
    </citation>
    <scope>NUCLEOTIDE SEQUENCE</scope>
    <source>
        <strain evidence="1">CPER-KK1</strain>
    </source>
</reference>
<accession>A0A951PSE2</accession>
<sequence length="171" mass="19757">MNIEKIAKHYIEAPAYEVPSQLARDFHQFIINLAQVELQGVNVQYVDFQPYFRGSRLCLEDIQADVSQGNLLINTQFNESDLLDPEVNLIFRCIHDLHHVKLNVDFNWQGECASAHHIMSLTDNFMFQQLLFSEILGQSAVCLSKGQFLEHQKVVLFDREILQCLFNSDLS</sequence>
<organism evidence="1 2">
    <name type="scientific">Symplocastrum torsivum CPER-KK1</name>
    <dbReference type="NCBI Taxonomy" id="450513"/>
    <lineage>
        <taxon>Bacteria</taxon>
        <taxon>Bacillati</taxon>
        <taxon>Cyanobacteriota</taxon>
        <taxon>Cyanophyceae</taxon>
        <taxon>Oscillatoriophycideae</taxon>
        <taxon>Oscillatoriales</taxon>
        <taxon>Microcoleaceae</taxon>
        <taxon>Symplocastrum</taxon>
    </lineage>
</organism>